<feature type="region of interest" description="Disordered" evidence="1">
    <location>
        <begin position="1"/>
        <end position="48"/>
    </location>
</feature>
<feature type="compositionally biased region" description="Basic residues" evidence="1">
    <location>
        <begin position="1"/>
        <end position="27"/>
    </location>
</feature>
<dbReference type="OrthoDB" id="10389213at2759"/>
<organism evidence="2 3">
    <name type="scientific">Cochliobolus heterostrophus (strain C5 / ATCC 48332 / race O)</name>
    <name type="common">Southern corn leaf blight fungus</name>
    <name type="synonym">Bipolaris maydis</name>
    <dbReference type="NCBI Taxonomy" id="701091"/>
    <lineage>
        <taxon>Eukaryota</taxon>
        <taxon>Fungi</taxon>
        <taxon>Dikarya</taxon>
        <taxon>Ascomycota</taxon>
        <taxon>Pezizomycotina</taxon>
        <taxon>Dothideomycetes</taxon>
        <taxon>Pleosporomycetidae</taxon>
        <taxon>Pleosporales</taxon>
        <taxon>Pleosporineae</taxon>
        <taxon>Pleosporaceae</taxon>
        <taxon>Bipolaris</taxon>
    </lineage>
</organism>
<reference evidence="2 3" key="1">
    <citation type="journal article" date="2012" name="PLoS Pathog.">
        <title>Diverse lifestyles and strategies of plant pathogenesis encoded in the genomes of eighteen Dothideomycetes fungi.</title>
        <authorList>
            <person name="Ohm R.A."/>
            <person name="Feau N."/>
            <person name="Henrissat B."/>
            <person name="Schoch C.L."/>
            <person name="Horwitz B.A."/>
            <person name="Barry K.W."/>
            <person name="Condon B.J."/>
            <person name="Copeland A.C."/>
            <person name="Dhillon B."/>
            <person name="Glaser F."/>
            <person name="Hesse C.N."/>
            <person name="Kosti I."/>
            <person name="LaButti K."/>
            <person name="Lindquist E.A."/>
            <person name="Lucas S."/>
            <person name="Salamov A.A."/>
            <person name="Bradshaw R.E."/>
            <person name="Ciuffetti L."/>
            <person name="Hamelin R.C."/>
            <person name="Kema G.H.J."/>
            <person name="Lawrence C."/>
            <person name="Scott J.A."/>
            <person name="Spatafora J.W."/>
            <person name="Turgeon B.G."/>
            <person name="de Wit P.J.G.M."/>
            <person name="Zhong S."/>
            <person name="Goodwin S.B."/>
            <person name="Grigoriev I.V."/>
        </authorList>
    </citation>
    <scope>NUCLEOTIDE SEQUENCE [LARGE SCALE GENOMIC DNA]</scope>
    <source>
        <strain evidence="3">C5 / ATCC 48332 / race O</strain>
    </source>
</reference>
<sequence>MAPCKMKKAAKTKRISSKVKRNTRSHHTSTAPQKSPSQNTHIKQEEGEKTSFTTLHYPKTPLNSVHPLSMSQVRNSIRRAEFKEYIALGITPLEGKGSGIAQGAQGTTNLLVDEGVEEELARTWQDCRNDQESNGLKWLRERLWGKGRWAVRMEEEDDLLYVVSALGEEEWRALWA</sequence>
<reference evidence="3" key="2">
    <citation type="journal article" date="2013" name="PLoS Genet.">
        <title>Comparative genome structure, secondary metabolite, and effector coding capacity across Cochliobolus pathogens.</title>
        <authorList>
            <person name="Condon B.J."/>
            <person name="Leng Y."/>
            <person name="Wu D."/>
            <person name="Bushley K.E."/>
            <person name="Ohm R.A."/>
            <person name="Otillar R."/>
            <person name="Martin J."/>
            <person name="Schackwitz W."/>
            <person name="Grimwood J."/>
            <person name="MohdZainudin N."/>
            <person name="Xue C."/>
            <person name="Wang R."/>
            <person name="Manning V.A."/>
            <person name="Dhillon B."/>
            <person name="Tu Z.J."/>
            <person name="Steffenson B.J."/>
            <person name="Salamov A."/>
            <person name="Sun H."/>
            <person name="Lowry S."/>
            <person name="LaButti K."/>
            <person name="Han J."/>
            <person name="Copeland A."/>
            <person name="Lindquist E."/>
            <person name="Barry K."/>
            <person name="Schmutz J."/>
            <person name="Baker S.E."/>
            <person name="Ciuffetti L.M."/>
            <person name="Grigoriev I.V."/>
            <person name="Zhong S."/>
            <person name="Turgeon B.G."/>
        </authorList>
    </citation>
    <scope>NUCLEOTIDE SEQUENCE [LARGE SCALE GENOMIC DNA]</scope>
    <source>
        <strain evidence="3">C5 / ATCC 48332 / race O</strain>
    </source>
</reference>
<dbReference type="OMA" id="QNTHIKQ"/>
<dbReference type="AlphaFoldDB" id="M2UN85"/>
<gene>
    <name evidence="2" type="ORF">COCHEDRAFT_1108166</name>
</gene>
<dbReference type="HOGENOM" id="CLU_130501_0_0_1"/>
<dbReference type="EMBL" id="KB445579">
    <property type="protein sequence ID" value="EMD89357.1"/>
    <property type="molecule type" value="Genomic_DNA"/>
</dbReference>
<accession>M2UN85</accession>
<keyword evidence="3" id="KW-1185">Reference proteome</keyword>
<protein>
    <submittedName>
        <fullName evidence="2">Uncharacterized protein</fullName>
    </submittedName>
</protein>
<dbReference type="Proteomes" id="UP000016936">
    <property type="component" value="Unassembled WGS sequence"/>
</dbReference>
<feature type="compositionally biased region" description="Polar residues" evidence="1">
    <location>
        <begin position="28"/>
        <end position="41"/>
    </location>
</feature>
<evidence type="ECO:0000313" key="3">
    <source>
        <dbReference type="Proteomes" id="UP000016936"/>
    </source>
</evidence>
<name>M2UN85_COCH5</name>
<proteinExistence type="predicted"/>
<evidence type="ECO:0000256" key="1">
    <source>
        <dbReference type="SAM" id="MobiDB-lite"/>
    </source>
</evidence>
<evidence type="ECO:0000313" key="2">
    <source>
        <dbReference type="EMBL" id="EMD89357.1"/>
    </source>
</evidence>